<proteinExistence type="inferred from homology"/>
<dbReference type="GO" id="GO:0005987">
    <property type="term" value="P:sucrose catabolic process"/>
    <property type="evidence" value="ECO:0007669"/>
    <property type="project" value="TreeGrafter"/>
</dbReference>
<keyword evidence="5" id="KW-1185">Reference proteome</keyword>
<dbReference type="InterPro" id="IPR006047">
    <property type="entry name" value="GH13_cat_dom"/>
</dbReference>
<dbReference type="GO" id="GO:0033934">
    <property type="term" value="F:glucan 1,4-alpha-maltotriohydrolase activity"/>
    <property type="evidence" value="ECO:0007669"/>
    <property type="project" value="TreeGrafter"/>
</dbReference>
<name>A0A1Y1UN19_9TREE</name>
<dbReference type="PANTHER" id="PTHR10357:SF179">
    <property type="entry name" value="NEUTRAL AND BASIC AMINO ACID TRANSPORT PROTEIN RBAT"/>
    <property type="match status" value="1"/>
</dbReference>
<evidence type="ECO:0000313" key="5">
    <source>
        <dbReference type="Proteomes" id="UP000193218"/>
    </source>
</evidence>
<dbReference type="Proteomes" id="UP000193218">
    <property type="component" value="Unassembled WGS sequence"/>
</dbReference>
<reference evidence="4 5" key="1">
    <citation type="submission" date="2017-03" db="EMBL/GenBank/DDBJ databases">
        <title>Widespread Adenine N6-methylation of Active Genes in Fungi.</title>
        <authorList>
            <consortium name="DOE Joint Genome Institute"/>
            <person name="Mondo S.J."/>
            <person name="Dannebaum R.O."/>
            <person name="Kuo R.C."/>
            <person name="Louie K.B."/>
            <person name="Bewick A.J."/>
            <person name="Labutti K."/>
            <person name="Haridas S."/>
            <person name="Kuo A."/>
            <person name="Salamov A."/>
            <person name="Ahrendt S.R."/>
            <person name="Lau R."/>
            <person name="Bowen B.P."/>
            <person name="Lipzen A."/>
            <person name="Sullivan W."/>
            <person name="Andreopoulos W.B."/>
            <person name="Clum A."/>
            <person name="Lindquist E."/>
            <person name="Daum C."/>
            <person name="Northen T.R."/>
            <person name="Ramamoorthy G."/>
            <person name="Schmitz R.J."/>
            <person name="Gryganskyi A."/>
            <person name="Culley D."/>
            <person name="Magnuson J."/>
            <person name="James T.Y."/>
            <person name="O'Malley M.A."/>
            <person name="Stajich J.E."/>
            <person name="Spatafora J.W."/>
            <person name="Visel A."/>
            <person name="Grigoriev I.V."/>
        </authorList>
    </citation>
    <scope>NUCLEOTIDE SEQUENCE [LARGE SCALE GENOMIC DNA]</scope>
    <source>
        <strain evidence="4 5">NRRL Y-17943</strain>
    </source>
</reference>
<organism evidence="4 5">
    <name type="scientific">Kockovaella imperatae</name>
    <dbReference type="NCBI Taxonomy" id="4999"/>
    <lineage>
        <taxon>Eukaryota</taxon>
        <taxon>Fungi</taxon>
        <taxon>Dikarya</taxon>
        <taxon>Basidiomycota</taxon>
        <taxon>Agaricomycotina</taxon>
        <taxon>Tremellomycetes</taxon>
        <taxon>Tremellales</taxon>
        <taxon>Cuniculitremaceae</taxon>
        <taxon>Kockovaella</taxon>
    </lineage>
</organism>
<dbReference type="GO" id="GO:0004556">
    <property type="term" value="F:alpha-amylase activity"/>
    <property type="evidence" value="ECO:0007669"/>
    <property type="project" value="TreeGrafter"/>
</dbReference>
<evidence type="ECO:0000259" key="3">
    <source>
        <dbReference type="SMART" id="SM00642"/>
    </source>
</evidence>
<dbReference type="Gene3D" id="3.90.400.10">
    <property type="entry name" value="Oligo-1,6-glucosidase, Domain 2"/>
    <property type="match status" value="1"/>
</dbReference>
<dbReference type="OrthoDB" id="1740265at2759"/>
<dbReference type="Gene3D" id="3.20.20.80">
    <property type="entry name" value="Glycosidases"/>
    <property type="match status" value="1"/>
</dbReference>
<gene>
    <name evidence="4" type="ORF">BD324DRAFT_617533</name>
</gene>
<dbReference type="STRING" id="4999.A0A1Y1UN19"/>
<comment type="similarity">
    <text evidence="1">Belongs to the glycosyl hydrolase 13 family.</text>
</comment>
<dbReference type="InParanoid" id="A0A1Y1UN19"/>
<evidence type="ECO:0000256" key="1">
    <source>
        <dbReference type="ARBA" id="ARBA00008061"/>
    </source>
</evidence>
<dbReference type="GO" id="GO:0004574">
    <property type="term" value="F:oligo-1,6-glucosidase activity"/>
    <property type="evidence" value="ECO:0007669"/>
    <property type="project" value="TreeGrafter"/>
</dbReference>
<sequence length="557" mass="62255">MSSSTVDPNWWRQACVYQIYPRSFADDNGDGIGDLKGITSKVPYFQQLGIDAIWLSPFYPSALKDGGYDVADYRNVDPNIGTLEDFDAMSKACKEAGIKVIVDIVPNHCSDDHPWFQEALKSPPGSEARSRFHFLDGLGPDKSQPPADWDAAFGGPAWIPTGDGQFYLGIFSPFQPDFNWSHPDVRADFLKTLKFWGDRGVSGFRIDVAHALTKDLSGTLMTKAELGEWRSGPDANGKQHPLFDRDDVQDIYVEWRKVFDQYNPPLFAVAEAWVQPHRQIRYASTKGLGQTFSFDMLIQKYNRDQLKSCIVSSLRDAKRTGSSTTYVLSNHDVVRHSTRYGIASDGKEMTMKEWAEVGYEPFLKSGGKEPKCDQELGLKKARAVSLMMLALPGSAYLYQGEELGLPEVIDIPPAQRQDPTFINSKGEKIGRDGCRVPLPWTKEGKNFGFGTGAPAHLPQPEWMGGYAADVEDKDPKSTLNMYRQGLKYRRELQTTEDLEWVGDDKNVLHFKREGGWEVLTNFGTDAVEVPKGEVLVASGELQGDKVPQDVTVWVKTA</sequence>
<dbReference type="SMART" id="SM00642">
    <property type="entry name" value="Aamy"/>
    <property type="match status" value="1"/>
</dbReference>
<comment type="caution">
    <text evidence="4">The sequence shown here is derived from an EMBL/GenBank/DDBJ whole genome shotgun (WGS) entry which is preliminary data.</text>
</comment>
<dbReference type="SUPFAM" id="SSF51445">
    <property type="entry name" value="(Trans)glycosidases"/>
    <property type="match status" value="1"/>
</dbReference>
<dbReference type="PANTHER" id="PTHR10357">
    <property type="entry name" value="ALPHA-AMYLASE FAMILY MEMBER"/>
    <property type="match status" value="1"/>
</dbReference>
<feature type="domain" description="Glycosyl hydrolase family 13 catalytic" evidence="3">
    <location>
        <begin position="18"/>
        <end position="435"/>
    </location>
</feature>
<dbReference type="CDD" id="cd11332">
    <property type="entry name" value="AmyAc_OligoGlu_TS"/>
    <property type="match status" value="1"/>
</dbReference>
<dbReference type="EMBL" id="NBSH01000003">
    <property type="protein sequence ID" value="ORX38846.1"/>
    <property type="molecule type" value="Genomic_DNA"/>
</dbReference>
<evidence type="ECO:0000256" key="2">
    <source>
        <dbReference type="ARBA" id="ARBA00026248"/>
    </source>
</evidence>
<dbReference type="RefSeq" id="XP_021872709.1">
    <property type="nucleotide sequence ID" value="XM_022014933.1"/>
</dbReference>
<dbReference type="GO" id="GO:0004575">
    <property type="term" value="F:sucrose alpha-glucosidase activity"/>
    <property type="evidence" value="ECO:0007669"/>
    <property type="project" value="TreeGrafter"/>
</dbReference>
<protein>
    <submittedName>
        <fullName evidence="4">Putative alpha-glucosidase</fullName>
    </submittedName>
</protein>
<evidence type="ECO:0000313" key="4">
    <source>
        <dbReference type="EMBL" id="ORX38846.1"/>
    </source>
</evidence>
<dbReference type="Pfam" id="PF00128">
    <property type="entry name" value="Alpha-amylase"/>
    <property type="match status" value="2"/>
</dbReference>
<dbReference type="GO" id="GO:0000025">
    <property type="term" value="P:maltose catabolic process"/>
    <property type="evidence" value="ECO:0007669"/>
    <property type="project" value="TreeGrafter"/>
</dbReference>
<dbReference type="GeneID" id="33556741"/>
<dbReference type="AlphaFoldDB" id="A0A1Y1UN19"/>
<keyword evidence="2" id="KW-0462">Maltose metabolism</keyword>
<accession>A0A1Y1UN19</accession>
<dbReference type="InterPro" id="IPR045857">
    <property type="entry name" value="O16G_dom_2"/>
</dbReference>
<dbReference type="InterPro" id="IPR017853">
    <property type="entry name" value="GH"/>
</dbReference>